<dbReference type="PROSITE" id="PS50076">
    <property type="entry name" value="DNAJ_2"/>
    <property type="match status" value="1"/>
</dbReference>
<dbReference type="PRINTS" id="PR00625">
    <property type="entry name" value="JDOMAIN"/>
</dbReference>
<protein>
    <recommendedName>
        <fullName evidence="3">J domain-containing protein</fullName>
    </recommendedName>
</protein>
<organism evidence="4 5">
    <name type="scientific">Piloderma croceum (strain F 1598)</name>
    <dbReference type="NCBI Taxonomy" id="765440"/>
    <lineage>
        <taxon>Eukaryota</taxon>
        <taxon>Fungi</taxon>
        <taxon>Dikarya</taxon>
        <taxon>Basidiomycota</taxon>
        <taxon>Agaricomycotina</taxon>
        <taxon>Agaricomycetes</taxon>
        <taxon>Agaricomycetidae</taxon>
        <taxon>Atheliales</taxon>
        <taxon>Atheliaceae</taxon>
        <taxon>Piloderma</taxon>
    </lineage>
</organism>
<dbReference type="EMBL" id="KN833037">
    <property type="protein sequence ID" value="KIM76171.1"/>
    <property type="molecule type" value="Genomic_DNA"/>
</dbReference>
<reference evidence="5" key="2">
    <citation type="submission" date="2015-01" db="EMBL/GenBank/DDBJ databases">
        <title>Evolutionary Origins and Diversification of the Mycorrhizal Mutualists.</title>
        <authorList>
            <consortium name="DOE Joint Genome Institute"/>
            <consortium name="Mycorrhizal Genomics Consortium"/>
            <person name="Kohler A."/>
            <person name="Kuo A."/>
            <person name="Nagy L.G."/>
            <person name="Floudas D."/>
            <person name="Copeland A."/>
            <person name="Barry K.W."/>
            <person name="Cichocki N."/>
            <person name="Veneault-Fourrey C."/>
            <person name="LaButti K."/>
            <person name="Lindquist E.A."/>
            <person name="Lipzen A."/>
            <person name="Lundell T."/>
            <person name="Morin E."/>
            <person name="Murat C."/>
            <person name="Riley R."/>
            <person name="Ohm R."/>
            <person name="Sun H."/>
            <person name="Tunlid A."/>
            <person name="Henrissat B."/>
            <person name="Grigoriev I.V."/>
            <person name="Hibbett D.S."/>
            <person name="Martin F."/>
        </authorList>
    </citation>
    <scope>NUCLEOTIDE SEQUENCE [LARGE SCALE GENOMIC DNA]</scope>
    <source>
        <strain evidence="5">F 1598</strain>
    </source>
</reference>
<keyword evidence="5" id="KW-1185">Reference proteome</keyword>
<dbReference type="InterPro" id="IPR018253">
    <property type="entry name" value="DnaJ_domain_CS"/>
</dbReference>
<feature type="compositionally biased region" description="Low complexity" evidence="2">
    <location>
        <begin position="103"/>
        <end position="118"/>
    </location>
</feature>
<dbReference type="CDD" id="cd06257">
    <property type="entry name" value="DnaJ"/>
    <property type="match status" value="1"/>
</dbReference>
<dbReference type="SUPFAM" id="SSF46565">
    <property type="entry name" value="Chaperone J-domain"/>
    <property type="match status" value="1"/>
</dbReference>
<evidence type="ECO:0000313" key="5">
    <source>
        <dbReference type="Proteomes" id="UP000054166"/>
    </source>
</evidence>
<gene>
    <name evidence="4" type="ORF">PILCRDRAFT_651790</name>
</gene>
<accession>A0A0C3F8Y9</accession>
<feature type="domain" description="J" evidence="3">
    <location>
        <begin position="34"/>
        <end position="98"/>
    </location>
</feature>
<dbReference type="HOGENOM" id="CLU_1210234_0_0_1"/>
<dbReference type="InParanoid" id="A0A0C3F8Y9"/>
<dbReference type="SMART" id="SM00271">
    <property type="entry name" value="DnaJ"/>
    <property type="match status" value="1"/>
</dbReference>
<dbReference type="STRING" id="765440.A0A0C3F8Y9"/>
<sequence>MPAFVAQGSNVLHMFIRQHHYYRRTFSSSCLRQSHYETLGVPRTATSGQIKTSFYRLSQQYHPDINKGPDAREKFQKVSEAWAVLKDGRQKREYDNCLRREGSASSSASTQYSSGSYYDPPEWSSHSRRHTRQSAEWAWSYSYRTSAAPSGDHIEPTTRSQIHTSSVRQAKHTQITRHRPGIQILVHTMNLLDGAGGNQLRLRVLKNSMLEKQRRTSRLDCGTRCRLLE</sequence>
<dbReference type="InterPro" id="IPR036869">
    <property type="entry name" value="J_dom_sf"/>
</dbReference>
<evidence type="ECO:0000313" key="4">
    <source>
        <dbReference type="EMBL" id="KIM76171.1"/>
    </source>
</evidence>
<evidence type="ECO:0000256" key="1">
    <source>
        <dbReference type="ARBA" id="ARBA00023186"/>
    </source>
</evidence>
<dbReference type="PROSITE" id="PS00636">
    <property type="entry name" value="DNAJ_1"/>
    <property type="match status" value="1"/>
</dbReference>
<dbReference type="AlphaFoldDB" id="A0A0C3F8Y9"/>
<dbReference type="InterPro" id="IPR051938">
    <property type="entry name" value="Apopto_cytoskel_mod"/>
</dbReference>
<feature type="region of interest" description="Disordered" evidence="2">
    <location>
        <begin position="148"/>
        <end position="175"/>
    </location>
</feature>
<dbReference type="Proteomes" id="UP000054166">
    <property type="component" value="Unassembled WGS sequence"/>
</dbReference>
<keyword evidence="1" id="KW-0143">Chaperone</keyword>
<evidence type="ECO:0000259" key="3">
    <source>
        <dbReference type="PROSITE" id="PS50076"/>
    </source>
</evidence>
<evidence type="ECO:0000256" key="2">
    <source>
        <dbReference type="SAM" id="MobiDB-lite"/>
    </source>
</evidence>
<dbReference type="InterPro" id="IPR001623">
    <property type="entry name" value="DnaJ_domain"/>
</dbReference>
<proteinExistence type="predicted"/>
<reference evidence="4 5" key="1">
    <citation type="submission" date="2014-04" db="EMBL/GenBank/DDBJ databases">
        <authorList>
            <consortium name="DOE Joint Genome Institute"/>
            <person name="Kuo A."/>
            <person name="Tarkka M."/>
            <person name="Buscot F."/>
            <person name="Kohler A."/>
            <person name="Nagy L.G."/>
            <person name="Floudas D."/>
            <person name="Copeland A."/>
            <person name="Barry K.W."/>
            <person name="Cichocki N."/>
            <person name="Veneault-Fourrey C."/>
            <person name="LaButti K."/>
            <person name="Lindquist E.A."/>
            <person name="Lipzen A."/>
            <person name="Lundell T."/>
            <person name="Morin E."/>
            <person name="Murat C."/>
            <person name="Sun H."/>
            <person name="Tunlid A."/>
            <person name="Henrissat B."/>
            <person name="Grigoriev I.V."/>
            <person name="Hibbett D.S."/>
            <person name="Martin F."/>
            <person name="Nordberg H.P."/>
            <person name="Cantor M.N."/>
            <person name="Hua S.X."/>
        </authorList>
    </citation>
    <scope>NUCLEOTIDE SEQUENCE [LARGE SCALE GENOMIC DNA]</scope>
    <source>
        <strain evidence="4 5">F 1598</strain>
    </source>
</reference>
<dbReference type="OrthoDB" id="445556at2759"/>
<dbReference type="Pfam" id="PF00226">
    <property type="entry name" value="DnaJ"/>
    <property type="match status" value="1"/>
</dbReference>
<dbReference type="PANTHER" id="PTHR44145:SF3">
    <property type="entry name" value="DNAJ HOMOLOG SUBFAMILY A MEMBER 3, MITOCHONDRIAL"/>
    <property type="match status" value="1"/>
</dbReference>
<dbReference type="PANTHER" id="PTHR44145">
    <property type="entry name" value="DNAJ HOMOLOG SUBFAMILY A MEMBER 3, MITOCHONDRIAL"/>
    <property type="match status" value="1"/>
</dbReference>
<feature type="region of interest" description="Disordered" evidence="2">
    <location>
        <begin position="96"/>
        <end position="127"/>
    </location>
</feature>
<name>A0A0C3F8Y9_PILCF</name>
<dbReference type="Gene3D" id="1.10.287.110">
    <property type="entry name" value="DnaJ domain"/>
    <property type="match status" value="1"/>
</dbReference>
<feature type="compositionally biased region" description="Polar residues" evidence="2">
    <location>
        <begin position="157"/>
        <end position="168"/>
    </location>
</feature>